<dbReference type="Pfam" id="PF00166">
    <property type="entry name" value="Cpn10"/>
    <property type="match status" value="1"/>
</dbReference>
<dbReference type="SMART" id="SM00883">
    <property type="entry name" value="Cpn10"/>
    <property type="match status" value="1"/>
</dbReference>
<protein>
    <submittedName>
        <fullName evidence="2">Co-chaperonin GroES</fullName>
    </submittedName>
</protein>
<reference evidence="2" key="1">
    <citation type="submission" date="2016-03" db="EMBL/GenBank/DDBJ databases">
        <title>Novel chaperonins are prevalent in the virioplankton and link to viral biology and ecology.</title>
        <authorList>
            <person name="Marine R.L."/>
            <person name="Nasko D.J."/>
            <person name="Polson S.W."/>
            <person name="Wommack K.E."/>
        </authorList>
    </citation>
    <scope>NUCLEOTIDE SEQUENCE</scope>
</reference>
<accession>A0A221S3E8</accession>
<organism evidence="2">
    <name type="scientific">uncultured virus</name>
    <dbReference type="NCBI Taxonomy" id="340016"/>
    <lineage>
        <taxon>Viruses</taxon>
        <taxon>environmental samples</taxon>
    </lineage>
</organism>
<dbReference type="GO" id="GO:0005524">
    <property type="term" value="F:ATP binding"/>
    <property type="evidence" value="ECO:0007669"/>
    <property type="project" value="InterPro"/>
</dbReference>
<dbReference type="SUPFAM" id="SSF50129">
    <property type="entry name" value="GroES-like"/>
    <property type="match status" value="1"/>
</dbReference>
<proteinExistence type="predicted"/>
<gene>
    <name evidence="2" type="primary">groES</name>
</gene>
<evidence type="ECO:0000256" key="1">
    <source>
        <dbReference type="ARBA" id="ARBA00023186"/>
    </source>
</evidence>
<dbReference type="InterPro" id="IPR037124">
    <property type="entry name" value="Chaperonin_GroES_sf"/>
</dbReference>
<sequence>MTGTTALEERWAQDAAEEAAAAAAKAVADAAASAEAKKDHQDRVESIRDHLPKATGWRVIVLPYRGARKTKGGIELADQTLERQQLTTTCAYVLAVGPLAYKDEVKFPTGPWCKEGDWIIFGRYAGARMAIDGGEIRILNDDEILATINDPEDILHM</sequence>
<dbReference type="Gene3D" id="2.30.33.40">
    <property type="entry name" value="GroES chaperonin"/>
    <property type="match status" value="1"/>
</dbReference>
<dbReference type="InterPro" id="IPR020818">
    <property type="entry name" value="Chaperonin_GroES"/>
</dbReference>
<dbReference type="CDD" id="cd00320">
    <property type="entry name" value="cpn10"/>
    <property type="match status" value="1"/>
</dbReference>
<keyword evidence="1" id="KW-0143">Chaperone</keyword>
<dbReference type="GO" id="GO:0044183">
    <property type="term" value="F:protein folding chaperone"/>
    <property type="evidence" value="ECO:0007669"/>
    <property type="project" value="InterPro"/>
</dbReference>
<dbReference type="EMBL" id="KU970773">
    <property type="protein sequence ID" value="ASN63367.1"/>
    <property type="molecule type" value="Genomic_DNA"/>
</dbReference>
<name>A0A221S3E8_9VIRU</name>
<dbReference type="InterPro" id="IPR011032">
    <property type="entry name" value="GroES-like_sf"/>
</dbReference>
<evidence type="ECO:0000313" key="2">
    <source>
        <dbReference type="EMBL" id="ASN63367.1"/>
    </source>
</evidence>